<dbReference type="InterPro" id="IPR045860">
    <property type="entry name" value="Snake_toxin-like_sf"/>
</dbReference>
<reference evidence="2 3" key="1">
    <citation type="submission" date="2014-03" db="EMBL/GenBank/DDBJ databases">
        <title>Draft genome of the hookworm Oesophagostomum dentatum.</title>
        <authorList>
            <person name="Mitreva M."/>
        </authorList>
    </citation>
    <scope>NUCLEOTIDE SEQUENCE [LARGE SCALE GENOMIC DNA]</scope>
    <source>
        <strain evidence="2 3">OD-Hann</strain>
    </source>
</reference>
<feature type="signal peptide" evidence="1">
    <location>
        <begin position="1"/>
        <end position="19"/>
    </location>
</feature>
<protein>
    <recommendedName>
        <fullName evidence="4">ET module</fullName>
    </recommendedName>
</protein>
<dbReference type="AlphaFoldDB" id="A0A0B1S9G5"/>
<proteinExistence type="predicted"/>
<sequence length="159" mass="17681">MLTFCSFVLLVTFLIYVNSLKCYAGIEDLVKEVECPANESDYCLWMEFRGEVQLTIYSCNTGICTVTKVGCEPFKEKEKEATLCCCDTDLCNVKPTLTATSSFPSFASSTSTPSNDKLSMIQSSDIIPWSSDSTGNALSFERSVKKIKEERHSAQFRGI</sequence>
<dbReference type="EMBL" id="KN600314">
    <property type="protein sequence ID" value="KHJ80546.1"/>
    <property type="molecule type" value="Genomic_DNA"/>
</dbReference>
<evidence type="ECO:0008006" key="4">
    <source>
        <dbReference type="Google" id="ProtNLM"/>
    </source>
</evidence>
<name>A0A0B1S9G5_OESDE</name>
<evidence type="ECO:0000313" key="3">
    <source>
        <dbReference type="Proteomes" id="UP000053660"/>
    </source>
</evidence>
<accession>A0A0B1S9G5</accession>
<evidence type="ECO:0000256" key="1">
    <source>
        <dbReference type="SAM" id="SignalP"/>
    </source>
</evidence>
<feature type="chain" id="PRO_5002061450" description="ET module" evidence="1">
    <location>
        <begin position="20"/>
        <end position="159"/>
    </location>
</feature>
<dbReference type="Gene3D" id="2.10.60.10">
    <property type="entry name" value="CD59"/>
    <property type="match status" value="1"/>
</dbReference>
<keyword evidence="3" id="KW-1185">Reference proteome</keyword>
<organism evidence="2 3">
    <name type="scientific">Oesophagostomum dentatum</name>
    <name type="common">Nodular worm</name>
    <dbReference type="NCBI Taxonomy" id="61180"/>
    <lineage>
        <taxon>Eukaryota</taxon>
        <taxon>Metazoa</taxon>
        <taxon>Ecdysozoa</taxon>
        <taxon>Nematoda</taxon>
        <taxon>Chromadorea</taxon>
        <taxon>Rhabditida</taxon>
        <taxon>Rhabditina</taxon>
        <taxon>Rhabditomorpha</taxon>
        <taxon>Strongyloidea</taxon>
        <taxon>Strongylidae</taxon>
        <taxon>Oesophagostomum</taxon>
    </lineage>
</organism>
<gene>
    <name evidence="2" type="ORF">OESDEN_19778</name>
</gene>
<keyword evidence="1" id="KW-0732">Signal</keyword>
<dbReference type="SUPFAM" id="SSF57302">
    <property type="entry name" value="Snake toxin-like"/>
    <property type="match status" value="1"/>
</dbReference>
<evidence type="ECO:0000313" key="2">
    <source>
        <dbReference type="EMBL" id="KHJ80546.1"/>
    </source>
</evidence>
<dbReference type="Proteomes" id="UP000053660">
    <property type="component" value="Unassembled WGS sequence"/>
</dbReference>